<accession>A0A7W8CWD3</accession>
<proteinExistence type="predicted"/>
<evidence type="ECO:0000313" key="1">
    <source>
        <dbReference type="EMBL" id="MBB5182826.1"/>
    </source>
</evidence>
<keyword evidence="2" id="KW-1185">Reference proteome</keyword>
<comment type="caution">
    <text evidence="1">The sequence shown here is derived from an EMBL/GenBank/DDBJ whole genome shotgun (WGS) entry which is preliminary data.</text>
</comment>
<name>A0A7W8CWD3_9FIRM</name>
<evidence type="ECO:0000313" key="2">
    <source>
        <dbReference type="Proteomes" id="UP000539953"/>
    </source>
</evidence>
<dbReference type="RefSeq" id="WP_183328446.1">
    <property type="nucleotide sequence ID" value="NZ_JACHHK010000003.1"/>
</dbReference>
<gene>
    <name evidence="1" type="ORF">HNQ47_000846</name>
</gene>
<dbReference type="Proteomes" id="UP000539953">
    <property type="component" value="Unassembled WGS sequence"/>
</dbReference>
<reference evidence="1 2" key="1">
    <citation type="submission" date="2020-08" db="EMBL/GenBank/DDBJ databases">
        <title>Genomic Encyclopedia of Type Strains, Phase IV (KMG-IV): sequencing the most valuable type-strain genomes for metagenomic binning, comparative biology and taxonomic classification.</title>
        <authorList>
            <person name="Goeker M."/>
        </authorList>
    </citation>
    <scope>NUCLEOTIDE SEQUENCE [LARGE SCALE GENOMIC DNA]</scope>
    <source>
        <strain evidence="1 2">DSM 25799</strain>
    </source>
</reference>
<organism evidence="1 2">
    <name type="scientific">Catenisphaera adipataccumulans</name>
    <dbReference type="NCBI Taxonomy" id="700500"/>
    <lineage>
        <taxon>Bacteria</taxon>
        <taxon>Bacillati</taxon>
        <taxon>Bacillota</taxon>
        <taxon>Erysipelotrichia</taxon>
        <taxon>Erysipelotrichales</taxon>
        <taxon>Erysipelotrichaceae</taxon>
        <taxon>Catenisphaera</taxon>
    </lineage>
</organism>
<protein>
    <submittedName>
        <fullName evidence="1">Uncharacterized protein</fullName>
    </submittedName>
</protein>
<dbReference type="AlphaFoldDB" id="A0A7W8CWD3"/>
<sequence>MKEIYASTGPSKVCFYAGINPPCTVSGDHFDLIQYQEVLIDGKKADPQQLMLGKDGTLTIIL</sequence>
<dbReference type="EMBL" id="JACHHK010000003">
    <property type="protein sequence ID" value="MBB5182826.1"/>
    <property type="molecule type" value="Genomic_DNA"/>
</dbReference>